<keyword evidence="11" id="KW-0325">Glycoprotein</keyword>
<dbReference type="Gene3D" id="2.60.40.60">
    <property type="entry name" value="Cadherins"/>
    <property type="match status" value="2"/>
</dbReference>
<evidence type="ECO:0000256" key="1">
    <source>
        <dbReference type="ARBA" id="ARBA00004167"/>
    </source>
</evidence>
<dbReference type="PROSITE" id="PS00232">
    <property type="entry name" value="CADHERIN_1"/>
    <property type="match status" value="1"/>
</dbReference>
<organism evidence="15">
    <name type="scientific">Acromyrmex echinatior</name>
    <name type="common">Panamanian leafcutter ant</name>
    <name type="synonym">Acromyrmex octospinosus echinatior</name>
    <dbReference type="NCBI Taxonomy" id="103372"/>
    <lineage>
        <taxon>Eukaryota</taxon>
        <taxon>Metazoa</taxon>
        <taxon>Ecdysozoa</taxon>
        <taxon>Arthropoda</taxon>
        <taxon>Hexapoda</taxon>
        <taxon>Insecta</taxon>
        <taxon>Pterygota</taxon>
        <taxon>Neoptera</taxon>
        <taxon>Endopterygota</taxon>
        <taxon>Hymenoptera</taxon>
        <taxon>Apocrita</taxon>
        <taxon>Aculeata</taxon>
        <taxon>Formicoidea</taxon>
        <taxon>Formicidae</taxon>
        <taxon>Myrmicinae</taxon>
        <taxon>Acromyrmex</taxon>
    </lineage>
</organism>
<gene>
    <name evidence="14" type="ORF">G5I_11905</name>
</gene>
<keyword evidence="8" id="KW-1133">Transmembrane helix</keyword>
<keyword evidence="4" id="KW-0732">Signal</keyword>
<reference evidence="14" key="1">
    <citation type="submission" date="2011-02" db="EMBL/GenBank/DDBJ databases">
        <title>The genome of the leaf-cutting ant Acromyrmex echinatior suggests key adaptations to social evolution and fungus farming.</title>
        <authorList>
            <person name="Nygaard S."/>
            <person name="Zhang G."/>
        </authorList>
    </citation>
    <scope>NUCLEOTIDE SEQUENCE</scope>
</reference>
<evidence type="ECO:0000256" key="6">
    <source>
        <dbReference type="ARBA" id="ARBA00022837"/>
    </source>
</evidence>
<keyword evidence="9" id="KW-0472">Membrane</keyword>
<comment type="subcellular location">
    <subcellularLocation>
        <location evidence="1">Membrane</location>
        <topology evidence="1">Single-pass membrane protein</topology>
    </subcellularLocation>
</comment>
<evidence type="ECO:0000256" key="7">
    <source>
        <dbReference type="ARBA" id="ARBA00022889"/>
    </source>
</evidence>
<dbReference type="PRINTS" id="PR00205">
    <property type="entry name" value="CADHERIN"/>
</dbReference>
<feature type="non-terminal residue" evidence="14">
    <location>
        <position position="1"/>
    </location>
</feature>
<evidence type="ECO:0000256" key="5">
    <source>
        <dbReference type="ARBA" id="ARBA00022737"/>
    </source>
</evidence>
<dbReference type="PANTHER" id="PTHR24026:SF125">
    <property type="entry name" value="FAT-LIKE CADHERIN-RELATED TUMOR SUPPRESSOR HOMOLOG"/>
    <property type="match status" value="1"/>
</dbReference>
<dbReference type="Proteomes" id="UP000007755">
    <property type="component" value="Unassembled WGS sequence"/>
</dbReference>
<evidence type="ECO:0000256" key="11">
    <source>
        <dbReference type="ARBA" id="ARBA00023180"/>
    </source>
</evidence>
<dbReference type="STRING" id="103372.F4X0W1"/>
<dbReference type="GO" id="GO:0005886">
    <property type="term" value="C:plasma membrane"/>
    <property type="evidence" value="ECO:0007669"/>
    <property type="project" value="InterPro"/>
</dbReference>
<protein>
    <submittedName>
        <fullName evidence="14">Protocadherin Fat 3</fullName>
    </submittedName>
</protein>
<keyword evidence="7" id="KW-0130">Cell adhesion</keyword>
<dbReference type="Pfam" id="PF00028">
    <property type="entry name" value="Cadherin"/>
    <property type="match status" value="1"/>
</dbReference>
<feature type="domain" description="Cadherin" evidence="13">
    <location>
        <begin position="3"/>
        <end position="53"/>
    </location>
</feature>
<dbReference type="AlphaFoldDB" id="F4X0W1"/>
<evidence type="ECO:0000256" key="3">
    <source>
        <dbReference type="ARBA" id="ARBA00022692"/>
    </source>
</evidence>
<dbReference type="InParanoid" id="F4X0W1"/>
<name>F4X0W1_ACREC</name>
<dbReference type="InterPro" id="IPR015919">
    <property type="entry name" value="Cadherin-like_sf"/>
</dbReference>
<dbReference type="eggNOG" id="KOG1219">
    <property type="taxonomic scope" value="Eukaryota"/>
</dbReference>
<keyword evidence="6 12" id="KW-0106">Calcium</keyword>
<keyword evidence="15" id="KW-1185">Reference proteome</keyword>
<dbReference type="PROSITE" id="PS50268">
    <property type="entry name" value="CADHERIN_2"/>
    <property type="match status" value="2"/>
</dbReference>
<evidence type="ECO:0000256" key="10">
    <source>
        <dbReference type="ARBA" id="ARBA00023157"/>
    </source>
</evidence>
<keyword evidence="3" id="KW-0812">Transmembrane</keyword>
<keyword evidence="10" id="KW-1015">Disulfide bond</keyword>
<dbReference type="SUPFAM" id="SSF49313">
    <property type="entry name" value="Cadherin-like"/>
    <property type="match status" value="2"/>
</dbReference>
<accession>F4X0W1</accession>
<keyword evidence="5" id="KW-0677">Repeat</keyword>
<dbReference type="GO" id="GO:0007156">
    <property type="term" value="P:homophilic cell adhesion via plasma membrane adhesion molecules"/>
    <property type="evidence" value="ECO:0007669"/>
    <property type="project" value="InterPro"/>
</dbReference>
<dbReference type="InterPro" id="IPR002126">
    <property type="entry name" value="Cadherin-like_dom"/>
</dbReference>
<evidence type="ECO:0000313" key="14">
    <source>
        <dbReference type="EMBL" id="EGI59903.1"/>
    </source>
</evidence>
<dbReference type="InterPro" id="IPR020894">
    <property type="entry name" value="Cadherin_CS"/>
</dbReference>
<sequence length="134" mass="14869">VAGNIRTKAVLDVETKRGYWLTVYAQDHGVVPLSSSLQVYVEVLDENDNTPLTELPVYYPSVPENSPASVSVLQIHAFDHDVSPQQFVFTISSGNPEGYFLINSTTGLISTSGRKLDRENQAEHVLEIFLQTMD</sequence>
<evidence type="ECO:0000313" key="15">
    <source>
        <dbReference type="Proteomes" id="UP000007755"/>
    </source>
</evidence>
<evidence type="ECO:0000259" key="13">
    <source>
        <dbReference type="PROSITE" id="PS50268"/>
    </source>
</evidence>
<dbReference type="GO" id="GO:0005509">
    <property type="term" value="F:calcium ion binding"/>
    <property type="evidence" value="ECO:0007669"/>
    <property type="project" value="UniProtKB-UniRule"/>
</dbReference>
<dbReference type="CDD" id="cd11304">
    <property type="entry name" value="Cadherin_repeat"/>
    <property type="match status" value="2"/>
</dbReference>
<keyword evidence="2" id="KW-0245">EGF-like domain</keyword>
<evidence type="ECO:0000256" key="4">
    <source>
        <dbReference type="ARBA" id="ARBA00022729"/>
    </source>
</evidence>
<evidence type="ECO:0000256" key="2">
    <source>
        <dbReference type="ARBA" id="ARBA00022536"/>
    </source>
</evidence>
<dbReference type="PANTHER" id="PTHR24026">
    <property type="entry name" value="FAT ATYPICAL CADHERIN-RELATED"/>
    <property type="match status" value="1"/>
</dbReference>
<dbReference type="EMBL" id="GL888503">
    <property type="protein sequence ID" value="EGI59903.1"/>
    <property type="molecule type" value="Genomic_DNA"/>
</dbReference>
<evidence type="ECO:0000256" key="9">
    <source>
        <dbReference type="ARBA" id="ARBA00023136"/>
    </source>
</evidence>
<evidence type="ECO:0000256" key="12">
    <source>
        <dbReference type="PROSITE-ProRule" id="PRU00043"/>
    </source>
</evidence>
<feature type="domain" description="Cadherin" evidence="13">
    <location>
        <begin position="54"/>
        <end position="128"/>
    </location>
</feature>
<evidence type="ECO:0000256" key="8">
    <source>
        <dbReference type="ARBA" id="ARBA00022989"/>
    </source>
</evidence>
<proteinExistence type="predicted"/>
<dbReference type="FunFam" id="2.60.40.60:FF:000037">
    <property type="entry name" value="FAT atypical cadherin 1"/>
    <property type="match status" value="1"/>
</dbReference>